<proteinExistence type="predicted"/>
<keyword evidence="3" id="KW-1185">Reference proteome</keyword>
<dbReference type="OrthoDB" id="10035275at2759"/>
<dbReference type="OMA" id="CHTETVR"/>
<feature type="compositionally biased region" description="Low complexity" evidence="1">
    <location>
        <begin position="215"/>
        <end position="226"/>
    </location>
</feature>
<evidence type="ECO:0000313" key="2">
    <source>
        <dbReference type="EMBL" id="ODM88432.1"/>
    </source>
</evidence>
<dbReference type="STRING" id="48709.A0A1D2M694"/>
<accession>A0A1D2M694</accession>
<gene>
    <name evidence="2" type="ORF">Ocin01_18250</name>
</gene>
<evidence type="ECO:0000256" key="1">
    <source>
        <dbReference type="SAM" id="MobiDB-lite"/>
    </source>
</evidence>
<name>A0A1D2M694_ORCCI</name>
<sequence>MYTFDIVNLAEKWRWCPKCQPRQTGAYRSFRGRGKHSSNSGGESGSVCYDRDKQSWTLEADTHSDTLRVRMVYKDVHNVPRNHLRYVSWSAYLLRYNSKTGLLDPISCTHAPYSHYYVQEEVDDGIIMETDVTVKEVRDPNSFYLNDKRQVRIQIEWGESYLLFQATYHKYDDVTRMHNFQMRREIGALQAENYSLERQLFSYQKSIAYAHAHQHPSTTAAATPATRGSHSHHSGENSYESNDQHHRPFLDRGVSTDTEYA</sequence>
<dbReference type="EMBL" id="LJIJ01003607">
    <property type="protein sequence ID" value="ODM88432.1"/>
    <property type="molecule type" value="Genomic_DNA"/>
</dbReference>
<protein>
    <submittedName>
        <fullName evidence="2">Uncharacterized protein</fullName>
    </submittedName>
</protein>
<feature type="region of interest" description="Disordered" evidence="1">
    <location>
        <begin position="214"/>
        <end position="261"/>
    </location>
</feature>
<reference evidence="2 3" key="1">
    <citation type="journal article" date="2016" name="Genome Biol. Evol.">
        <title>Gene Family Evolution Reflects Adaptation to Soil Environmental Stressors in the Genome of the Collembolan Orchesella cincta.</title>
        <authorList>
            <person name="Faddeeva-Vakhrusheva A."/>
            <person name="Derks M.F."/>
            <person name="Anvar S.Y."/>
            <person name="Agamennone V."/>
            <person name="Suring W."/>
            <person name="Smit S."/>
            <person name="van Straalen N.M."/>
            <person name="Roelofs D."/>
        </authorList>
    </citation>
    <scope>NUCLEOTIDE SEQUENCE [LARGE SCALE GENOMIC DNA]</scope>
    <source>
        <tissue evidence="2">Mixed pool</tissue>
    </source>
</reference>
<comment type="caution">
    <text evidence="2">The sequence shown here is derived from an EMBL/GenBank/DDBJ whole genome shotgun (WGS) entry which is preliminary data.</text>
</comment>
<dbReference type="Proteomes" id="UP000094527">
    <property type="component" value="Unassembled WGS sequence"/>
</dbReference>
<organism evidence="2 3">
    <name type="scientific">Orchesella cincta</name>
    <name type="common">Springtail</name>
    <name type="synonym">Podura cincta</name>
    <dbReference type="NCBI Taxonomy" id="48709"/>
    <lineage>
        <taxon>Eukaryota</taxon>
        <taxon>Metazoa</taxon>
        <taxon>Ecdysozoa</taxon>
        <taxon>Arthropoda</taxon>
        <taxon>Hexapoda</taxon>
        <taxon>Collembola</taxon>
        <taxon>Entomobryomorpha</taxon>
        <taxon>Entomobryoidea</taxon>
        <taxon>Orchesellidae</taxon>
        <taxon>Orchesellinae</taxon>
        <taxon>Orchesella</taxon>
    </lineage>
</organism>
<evidence type="ECO:0000313" key="3">
    <source>
        <dbReference type="Proteomes" id="UP000094527"/>
    </source>
</evidence>
<dbReference type="AlphaFoldDB" id="A0A1D2M694"/>